<keyword evidence="5" id="KW-0812">Transmembrane</keyword>
<dbReference type="InterPro" id="IPR004088">
    <property type="entry name" value="KH_dom_type_1"/>
</dbReference>
<dbReference type="CDD" id="cd00077">
    <property type="entry name" value="HDc"/>
    <property type="match status" value="1"/>
</dbReference>
<keyword evidence="1 5" id="KW-0540">Nuclease</keyword>
<dbReference type="AlphaFoldDB" id="A0A8J7C5I6"/>
<evidence type="ECO:0000259" key="8">
    <source>
        <dbReference type="PROSITE" id="PS51831"/>
    </source>
</evidence>
<dbReference type="SMART" id="SM00471">
    <property type="entry name" value="HDc"/>
    <property type="match status" value="1"/>
</dbReference>
<gene>
    <name evidence="5 9" type="primary">rny</name>
    <name evidence="9" type="ORF">IFJ97_05745</name>
</gene>
<dbReference type="NCBIfam" id="TIGR00277">
    <property type="entry name" value="HDIG"/>
    <property type="match status" value="1"/>
</dbReference>
<accession>A0A8J7C5I6</accession>
<evidence type="ECO:0000313" key="9">
    <source>
        <dbReference type="EMBL" id="MBD3870846.1"/>
    </source>
</evidence>
<comment type="caution">
    <text evidence="9">The sequence shown here is derived from an EMBL/GenBank/DDBJ whole genome shotgun (WGS) entry which is preliminary data.</text>
</comment>
<dbReference type="Gene3D" id="1.10.3210.10">
    <property type="entry name" value="Hypothetical protein af1432"/>
    <property type="match status" value="1"/>
</dbReference>
<comment type="subcellular location">
    <subcellularLocation>
        <location evidence="5">Cell membrane</location>
        <topology evidence="5">Single-pass membrane protein</topology>
    </subcellularLocation>
</comment>
<keyword evidence="7" id="KW-0175">Coiled coil</keyword>
<dbReference type="GO" id="GO:0016787">
    <property type="term" value="F:hydrolase activity"/>
    <property type="evidence" value="ECO:0007669"/>
    <property type="project" value="UniProtKB-KW"/>
</dbReference>
<dbReference type="GO" id="GO:0003723">
    <property type="term" value="F:RNA binding"/>
    <property type="evidence" value="ECO:0007669"/>
    <property type="project" value="UniProtKB-UniRule"/>
</dbReference>
<sequence length="524" mass="58397">MELLQVAAGVLLLLALVAMVVVWALWKRSRGAAARLIANAEKEAKRIVAQGEIEGQRIQKDVEILARERLLAARTEFERETRDLRVELSGLASRLGEQEKELEDRAAELTERDQAVVALEAEIQERNGRLSEHEQELERAISEQRSRLEQIAGLTVEQAKAELLHSMENEARIDAAHVVKRIEDETVEKSKEKARRVISMAIQRIASEHVVESTVSVVDLPSDEMKGRIIGREGRNIRAFEQATGVDLIVDDTPGAVILSCFEPVRREIARQALANLIQDGRIHPGRIEELVVKVQGEMEEKLLSDGEAAALEVGIPDLHPELLKLLGRLQFRSSYGQNALKHSMEVCWLSHHMAAELGSNAQVAKRAGLLHDIGKAVDREMDGTHLELGRELLRKHGESSDVIHAMECHHGDYDPQSVEAVLVTAADALSAARPGARREILENYIKRLEKLESMATDFKGVEKAYAIQAGRELRIVVESGSISDEDAIWLARDLAKKVEAELTYPGQIKVTVIRETRAVEYAR</sequence>
<dbReference type="SUPFAM" id="SSF54791">
    <property type="entry name" value="Eukaryotic type KH-domain (KH-domain type I)"/>
    <property type="match status" value="1"/>
</dbReference>
<evidence type="ECO:0000313" key="10">
    <source>
        <dbReference type="Proteomes" id="UP000598633"/>
    </source>
</evidence>
<name>A0A8J7C5I6_9BACT</name>
<dbReference type="Gene3D" id="3.30.1370.10">
    <property type="entry name" value="K Homology domain, type 1"/>
    <property type="match status" value="1"/>
</dbReference>
<evidence type="ECO:0000256" key="5">
    <source>
        <dbReference type="HAMAP-Rule" id="MF_00335"/>
    </source>
</evidence>
<dbReference type="PANTHER" id="PTHR12826:SF15">
    <property type="entry name" value="RIBONUCLEASE Y"/>
    <property type="match status" value="1"/>
</dbReference>
<dbReference type="NCBIfam" id="TIGR03319">
    <property type="entry name" value="RNase_Y"/>
    <property type="match status" value="1"/>
</dbReference>
<dbReference type="Pfam" id="PF12072">
    <property type="entry name" value="RNase_Y_N"/>
    <property type="match status" value="1"/>
</dbReference>
<dbReference type="CDD" id="cd22431">
    <property type="entry name" value="KH-I_RNaseY"/>
    <property type="match status" value="1"/>
</dbReference>
<dbReference type="HAMAP" id="MF_00335">
    <property type="entry name" value="RNase_Y"/>
    <property type="match status" value="1"/>
</dbReference>
<feature type="coiled-coil region" evidence="7">
    <location>
        <begin position="92"/>
        <end position="143"/>
    </location>
</feature>
<keyword evidence="3 5" id="KW-0378">Hydrolase</keyword>
<dbReference type="InterPro" id="IPR017705">
    <property type="entry name" value="Ribonuclease_Y"/>
</dbReference>
<dbReference type="Pfam" id="PF01966">
    <property type="entry name" value="HD"/>
    <property type="match status" value="1"/>
</dbReference>
<dbReference type="GO" id="GO:0004521">
    <property type="term" value="F:RNA endonuclease activity"/>
    <property type="evidence" value="ECO:0007669"/>
    <property type="project" value="UniProtKB-UniRule"/>
</dbReference>
<dbReference type="PANTHER" id="PTHR12826">
    <property type="entry name" value="RIBONUCLEASE Y"/>
    <property type="match status" value="1"/>
</dbReference>
<reference evidence="9 10" key="1">
    <citation type="submission" date="2020-08" db="EMBL/GenBank/DDBJ databases">
        <title>Acidobacteriota in marine sediments use diverse sulfur dissimilation pathways.</title>
        <authorList>
            <person name="Wasmund K."/>
        </authorList>
    </citation>
    <scope>NUCLEOTIDE SEQUENCE [LARGE SCALE GENOMIC DNA]</scope>
    <source>
        <strain evidence="9">MAG AM3-A</strain>
    </source>
</reference>
<evidence type="ECO:0000256" key="7">
    <source>
        <dbReference type="SAM" id="Coils"/>
    </source>
</evidence>
<dbReference type="InterPro" id="IPR003607">
    <property type="entry name" value="HD/PDEase_dom"/>
</dbReference>
<evidence type="ECO:0000256" key="3">
    <source>
        <dbReference type="ARBA" id="ARBA00022801"/>
    </source>
</evidence>
<dbReference type="InterPro" id="IPR036612">
    <property type="entry name" value="KH_dom_type_1_sf"/>
</dbReference>
<dbReference type="InterPro" id="IPR004087">
    <property type="entry name" value="KH_dom"/>
</dbReference>
<proteinExistence type="inferred from homology"/>
<feature type="transmembrane region" description="Helical" evidence="5">
    <location>
        <begin position="6"/>
        <end position="26"/>
    </location>
</feature>
<dbReference type="PROSITE" id="PS50084">
    <property type="entry name" value="KH_TYPE_1"/>
    <property type="match status" value="1"/>
</dbReference>
<keyword evidence="2 5" id="KW-0255">Endonuclease</keyword>
<evidence type="ECO:0000256" key="4">
    <source>
        <dbReference type="ARBA" id="ARBA00022884"/>
    </source>
</evidence>
<dbReference type="PROSITE" id="PS51831">
    <property type="entry name" value="HD"/>
    <property type="match status" value="1"/>
</dbReference>
<evidence type="ECO:0000256" key="1">
    <source>
        <dbReference type="ARBA" id="ARBA00022722"/>
    </source>
</evidence>
<dbReference type="InterPro" id="IPR022711">
    <property type="entry name" value="RNase_Y_N"/>
</dbReference>
<dbReference type="Pfam" id="PF00013">
    <property type="entry name" value="KH_1"/>
    <property type="match status" value="1"/>
</dbReference>
<comment type="function">
    <text evidence="5">Endoribonuclease that initiates mRNA decay.</text>
</comment>
<evidence type="ECO:0000256" key="6">
    <source>
        <dbReference type="NCBIfam" id="TIGR03319"/>
    </source>
</evidence>
<keyword evidence="5" id="KW-1003">Cell membrane</keyword>
<dbReference type="EC" id="3.1.-.-" evidence="5 6"/>
<dbReference type="SUPFAM" id="SSF109604">
    <property type="entry name" value="HD-domain/PDEase-like"/>
    <property type="match status" value="1"/>
</dbReference>
<comment type="similarity">
    <text evidence="5">Belongs to the RNase Y family.</text>
</comment>
<dbReference type="InterPro" id="IPR006675">
    <property type="entry name" value="HDIG_dom"/>
</dbReference>
<feature type="domain" description="HD" evidence="8">
    <location>
        <begin position="340"/>
        <end position="433"/>
    </location>
</feature>
<evidence type="ECO:0000256" key="2">
    <source>
        <dbReference type="ARBA" id="ARBA00022759"/>
    </source>
</evidence>
<dbReference type="GO" id="GO:0006402">
    <property type="term" value="P:mRNA catabolic process"/>
    <property type="evidence" value="ECO:0007669"/>
    <property type="project" value="UniProtKB-UniRule"/>
</dbReference>
<organism evidence="9 10">
    <name type="scientific">Candidatus Sulfomarinibacter kjeldsenii</name>
    <dbReference type="NCBI Taxonomy" id="2885994"/>
    <lineage>
        <taxon>Bacteria</taxon>
        <taxon>Pseudomonadati</taxon>
        <taxon>Acidobacteriota</taxon>
        <taxon>Thermoanaerobaculia</taxon>
        <taxon>Thermoanaerobaculales</taxon>
        <taxon>Candidatus Sulfomarinibacteraceae</taxon>
        <taxon>Candidatus Sulfomarinibacter</taxon>
    </lineage>
</organism>
<keyword evidence="5" id="KW-1133">Transmembrane helix</keyword>
<keyword evidence="4 5" id="KW-0694">RNA-binding</keyword>
<protein>
    <recommendedName>
        <fullName evidence="5 6">Ribonuclease Y</fullName>
        <shortName evidence="5">RNase Y</shortName>
        <ecNumber evidence="5 6">3.1.-.-</ecNumber>
    </recommendedName>
</protein>
<dbReference type="EMBL" id="JACXWA010000096">
    <property type="protein sequence ID" value="MBD3870846.1"/>
    <property type="molecule type" value="Genomic_DNA"/>
</dbReference>
<dbReference type="GO" id="GO:0005886">
    <property type="term" value="C:plasma membrane"/>
    <property type="evidence" value="ECO:0007669"/>
    <property type="project" value="UniProtKB-SubCell"/>
</dbReference>
<keyword evidence="5" id="KW-0472">Membrane</keyword>
<dbReference type="InterPro" id="IPR006674">
    <property type="entry name" value="HD_domain"/>
</dbReference>
<dbReference type="SMART" id="SM00322">
    <property type="entry name" value="KH"/>
    <property type="match status" value="1"/>
</dbReference>
<dbReference type="Proteomes" id="UP000598633">
    <property type="component" value="Unassembled WGS sequence"/>
</dbReference>